<gene>
    <name evidence="2" type="ORF">GQR91_10060</name>
    <name evidence="3" type="ORF">SAMN05216557_102523</name>
</gene>
<evidence type="ECO:0000313" key="4">
    <source>
        <dbReference type="Proteomes" id="UP000323502"/>
    </source>
</evidence>
<proteinExistence type="predicted"/>
<dbReference type="OrthoDB" id="189778at2"/>
<evidence type="ECO:0000313" key="5">
    <source>
        <dbReference type="Proteomes" id="UP000436801"/>
    </source>
</evidence>
<feature type="signal peptide" evidence="1">
    <location>
        <begin position="1"/>
        <end position="19"/>
    </location>
</feature>
<dbReference type="Proteomes" id="UP000323502">
    <property type="component" value="Unassembled WGS sequence"/>
</dbReference>
<feature type="chain" id="PRO_5036307323" evidence="1">
    <location>
        <begin position="20"/>
        <end position="256"/>
    </location>
</feature>
<dbReference type="Pfam" id="PF13557">
    <property type="entry name" value="Phenol_MetA_deg"/>
    <property type="match status" value="1"/>
</dbReference>
<organism evidence="3 4">
    <name type="scientific">Sphingomonas carotinifaciens</name>
    <dbReference type="NCBI Taxonomy" id="1166323"/>
    <lineage>
        <taxon>Bacteria</taxon>
        <taxon>Pseudomonadati</taxon>
        <taxon>Pseudomonadota</taxon>
        <taxon>Alphaproteobacteria</taxon>
        <taxon>Sphingomonadales</taxon>
        <taxon>Sphingomonadaceae</taxon>
        <taxon>Sphingomonas</taxon>
    </lineage>
</organism>
<keyword evidence="1" id="KW-0732">Signal</keyword>
<dbReference type="EMBL" id="FNBI01000002">
    <property type="protein sequence ID" value="SDF20799.1"/>
    <property type="molecule type" value="Genomic_DNA"/>
</dbReference>
<reference evidence="2 5" key="2">
    <citation type="submission" date="2019-12" db="EMBL/GenBank/DDBJ databases">
        <authorList>
            <person name="Zheng J."/>
        </authorList>
    </citation>
    <scope>NUCLEOTIDE SEQUENCE [LARGE SCALE GENOMIC DNA]</scope>
    <source>
        <strain evidence="2 5">DSM 27347</strain>
    </source>
</reference>
<reference evidence="3 4" key="1">
    <citation type="submission" date="2016-10" db="EMBL/GenBank/DDBJ databases">
        <authorList>
            <person name="Varghese N."/>
            <person name="Submissions S."/>
        </authorList>
    </citation>
    <scope>NUCLEOTIDE SEQUENCE [LARGE SCALE GENOMIC DNA]</scope>
    <source>
        <strain evidence="3 4">S7-754</strain>
    </source>
</reference>
<accession>A0A1G7J8I9</accession>
<keyword evidence="4" id="KW-1185">Reference proteome</keyword>
<dbReference type="RefSeq" id="WP_112383471.1">
    <property type="nucleotide sequence ID" value="NZ_FNBI01000002.1"/>
</dbReference>
<evidence type="ECO:0000256" key="1">
    <source>
        <dbReference type="SAM" id="SignalP"/>
    </source>
</evidence>
<dbReference type="Proteomes" id="UP000436801">
    <property type="component" value="Unassembled WGS sequence"/>
</dbReference>
<dbReference type="AlphaFoldDB" id="A0A1G7J8I9"/>
<evidence type="ECO:0000313" key="3">
    <source>
        <dbReference type="EMBL" id="SDF20799.1"/>
    </source>
</evidence>
<dbReference type="EMBL" id="WSUT01000005">
    <property type="protein sequence ID" value="MWC43994.1"/>
    <property type="molecule type" value="Genomic_DNA"/>
</dbReference>
<evidence type="ECO:0000313" key="2">
    <source>
        <dbReference type="EMBL" id="MWC43994.1"/>
    </source>
</evidence>
<protein>
    <submittedName>
        <fullName evidence="3">MetA-pathway of phenol degradation</fullName>
    </submittedName>
    <submittedName>
        <fullName evidence="2">Transporter</fullName>
    </submittedName>
</protein>
<name>A0A1G7J8I9_9SPHN</name>
<sequence length="256" mass="27174">MRPLLMAALLVALPGVAQAQRDLCPDRPGLSSPACTVDPGSVMVEVALADWERGSDADTWLFGDTLVRLGLDASSEVAVGWTPFGHVRERGAGGGRADRVGDVTLEYKRNLRNPDGHGFAIAVEPIVTLPVGRAPVGAGTWSAGLMVPMTYDLSDALQFELMPEIDAAADEDGAGRHLAYGSVIGLEYDVSDAWELVGEVQWRRDDDPVEPSRQAVAGLAVAWQPSDEVQFDVGSVFGLTGGAPAARFYCGVARHF</sequence>
<dbReference type="InterPro" id="IPR025737">
    <property type="entry name" value="FApF"/>
</dbReference>